<accession>A0A6J5NMG8</accession>
<protein>
    <submittedName>
        <fullName evidence="1">Uncharacterized protein</fullName>
    </submittedName>
</protein>
<evidence type="ECO:0000313" key="1">
    <source>
        <dbReference type="EMBL" id="CAB4156494.1"/>
    </source>
</evidence>
<name>A0A6J5NMG8_9CAUD</name>
<sequence>MAAKAYSITQSGRYEPFDLQVARGQILGHESLKFFGYATALGSTAYGPLWEGLTGSGGSYAYPASAVVMTLTSSSASDTAVSVLIEGCGADFVRQTEVVALNGTSNVNTAKSFFRINRMSTVLGNAVGAVTAINGGVTYAKITAGNGDTQMSIFTVPAGYTFYQTNFTAASNSSVTSGAYVRKRTLIVDNLVGGVITAQSQTVFVQATSLPITFPIEFPEKHDIQWQFQGAGGAGAVASSYVSGVLIKNDVST</sequence>
<reference evidence="1" key="1">
    <citation type="submission" date="2020-04" db="EMBL/GenBank/DDBJ databases">
        <authorList>
            <person name="Chiriac C."/>
            <person name="Salcher M."/>
            <person name="Ghai R."/>
            <person name="Kavagutti S V."/>
        </authorList>
    </citation>
    <scope>NUCLEOTIDE SEQUENCE</scope>
</reference>
<organism evidence="1">
    <name type="scientific">uncultured Caudovirales phage</name>
    <dbReference type="NCBI Taxonomy" id="2100421"/>
    <lineage>
        <taxon>Viruses</taxon>
        <taxon>Duplodnaviria</taxon>
        <taxon>Heunggongvirae</taxon>
        <taxon>Uroviricota</taxon>
        <taxon>Caudoviricetes</taxon>
        <taxon>Peduoviridae</taxon>
        <taxon>Maltschvirus</taxon>
        <taxon>Maltschvirus maltsch</taxon>
    </lineage>
</organism>
<dbReference type="EMBL" id="LR796642">
    <property type="protein sequence ID" value="CAB4156494.1"/>
    <property type="molecule type" value="Genomic_DNA"/>
</dbReference>
<gene>
    <name evidence="1" type="ORF">UFOVP661_60</name>
</gene>
<proteinExistence type="predicted"/>